<evidence type="ECO:0000313" key="2">
    <source>
        <dbReference type="EMBL" id="KAJ1182860.1"/>
    </source>
</evidence>
<protein>
    <submittedName>
        <fullName evidence="2">Uncharacterized protein</fullName>
    </submittedName>
</protein>
<feature type="compositionally biased region" description="Basic residues" evidence="1">
    <location>
        <begin position="167"/>
        <end position="182"/>
    </location>
</feature>
<evidence type="ECO:0000313" key="3">
    <source>
        <dbReference type="Proteomes" id="UP001066276"/>
    </source>
</evidence>
<keyword evidence="3" id="KW-1185">Reference proteome</keyword>
<dbReference type="EMBL" id="JANPWB010000006">
    <property type="protein sequence ID" value="KAJ1182860.1"/>
    <property type="molecule type" value="Genomic_DNA"/>
</dbReference>
<feature type="region of interest" description="Disordered" evidence="1">
    <location>
        <begin position="358"/>
        <end position="415"/>
    </location>
</feature>
<evidence type="ECO:0000256" key="1">
    <source>
        <dbReference type="SAM" id="MobiDB-lite"/>
    </source>
</evidence>
<feature type="region of interest" description="Disordered" evidence="1">
    <location>
        <begin position="223"/>
        <end position="279"/>
    </location>
</feature>
<proteinExistence type="predicted"/>
<dbReference type="Proteomes" id="UP001066276">
    <property type="component" value="Chromosome 3_2"/>
</dbReference>
<feature type="compositionally biased region" description="Polar residues" evidence="1">
    <location>
        <begin position="99"/>
        <end position="113"/>
    </location>
</feature>
<feature type="region of interest" description="Disordered" evidence="1">
    <location>
        <begin position="565"/>
        <end position="587"/>
    </location>
</feature>
<feature type="compositionally biased region" description="Low complexity" evidence="1">
    <location>
        <begin position="362"/>
        <end position="383"/>
    </location>
</feature>
<comment type="caution">
    <text evidence="2">The sequence shown here is derived from an EMBL/GenBank/DDBJ whole genome shotgun (WGS) entry which is preliminary data.</text>
</comment>
<name>A0AAV7U1A3_PLEWA</name>
<feature type="compositionally biased region" description="Low complexity" evidence="1">
    <location>
        <begin position="121"/>
        <end position="150"/>
    </location>
</feature>
<sequence length="587" mass="64225">MVGFRRRLPPHPLLPQRRPFLLLHSSQVLNGLAATSEQRPPWWASEGDYPLHPSQPQRRPLLLLHSSQVLNGLAATSQQRPPWWASEGDYPRIHRSRSGGRSFSYTAAKSRTASPPPPNSSLPGGLQKETTPTSIAAAAKSAPSPTQQPSPERPRRHLRTAPSLVGFRRRLPPHPSQPRRRPLLLLHSSQVLNGLLPPPNSSLPWGLQKETTPASITAIAEAATSPTQQPSPERPRHHLRTAPSLVGFRRRLPPASIAAAAEAAPSPTQQPSPERPRRHLQTAPSLVGFRRRLPPHLSQPQRRPLLLLHSSQVLNGLATTSKQLPPWWASEGDYPCIHRSRSGGRSFSYTAASSLPGGIQKETTPASIAAAAEAAPSPTQQPSPERPRRHLRTAPSLVGFRRRLPPHPSQPQRRPLLLLHSSQVLNGLAAICEQLPPWWASEGDYSRIHRSRSRGRSFSYTAARSLTASPPPPNSALPGGLQKETSPASIAAAAEAAPSLTQQPSPERPRRHLLTAPSMVGFRRRLPLHPSQPQQRPLLLLHSSQVLNGLAATSEQLPPWWASEGDYPRIHRSRGGGRSFSYTAAKS</sequence>
<feature type="compositionally biased region" description="Low complexity" evidence="1">
    <location>
        <begin position="253"/>
        <end position="272"/>
    </location>
</feature>
<feature type="region of interest" description="Disordered" evidence="1">
    <location>
        <begin position="464"/>
        <end position="489"/>
    </location>
</feature>
<feature type="region of interest" description="Disordered" evidence="1">
    <location>
        <begin position="75"/>
        <end position="182"/>
    </location>
</feature>
<gene>
    <name evidence="2" type="ORF">NDU88_008037</name>
</gene>
<accession>A0AAV7U1A3</accession>
<reference evidence="2" key="1">
    <citation type="journal article" date="2022" name="bioRxiv">
        <title>Sequencing and chromosome-scale assembly of the giantPleurodeles waltlgenome.</title>
        <authorList>
            <person name="Brown T."/>
            <person name="Elewa A."/>
            <person name="Iarovenko S."/>
            <person name="Subramanian E."/>
            <person name="Araus A.J."/>
            <person name="Petzold A."/>
            <person name="Susuki M."/>
            <person name="Suzuki K.-i.T."/>
            <person name="Hayashi T."/>
            <person name="Toyoda A."/>
            <person name="Oliveira C."/>
            <person name="Osipova E."/>
            <person name="Leigh N.D."/>
            <person name="Simon A."/>
            <person name="Yun M.H."/>
        </authorList>
    </citation>
    <scope>NUCLEOTIDE SEQUENCE</scope>
    <source>
        <strain evidence="2">20211129_DDA</strain>
        <tissue evidence="2">Liver</tissue>
    </source>
</reference>
<organism evidence="2 3">
    <name type="scientific">Pleurodeles waltl</name>
    <name type="common">Iberian ribbed newt</name>
    <dbReference type="NCBI Taxonomy" id="8319"/>
    <lineage>
        <taxon>Eukaryota</taxon>
        <taxon>Metazoa</taxon>
        <taxon>Chordata</taxon>
        <taxon>Craniata</taxon>
        <taxon>Vertebrata</taxon>
        <taxon>Euteleostomi</taxon>
        <taxon>Amphibia</taxon>
        <taxon>Batrachia</taxon>
        <taxon>Caudata</taxon>
        <taxon>Salamandroidea</taxon>
        <taxon>Salamandridae</taxon>
        <taxon>Pleurodelinae</taxon>
        <taxon>Pleurodeles</taxon>
    </lineage>
</organism>
<dbReference type="AlphaFoldDB" id="A0AAV7U1A3"/>